<dbReference type="Gene3D" id="2.40.50.40">
    <property type="match status" value="1"/>
</dbReference>
<dbReference type="PANTHER" id="PTHR37984:SF15">
    <property type="entry name" value="INTEGRASE CATALYTIC DOMAIN-CONTAINING PROTEIN"/>
    <property type="match status" value="1"/>
</dbReference>
<dbReference type="InterPro" id="IPR023780">
    <property type="entry name" value="Chromo_domain"/>
</dbReference>
<dbReference type="GO" id="GO:0015074">
    <property type="term" value="P:DNA integration"/>
    <property type="evidence" value="ECO:0007669"/>
    <property type="project" value="InterPro"/>
</dbReference>
<evidence type="ECO:0000313" key="4">
    <source>
        <dbReference type="Ensembl" id="ENSCVAP00000002540.1"/>
    </source>
</evidence>
<dbReference type="AlphaFoldDB" id="A0A3Q2FFW7"/>
<dbReference type="InterPro" id="IPR000953">
    <property type="entry name" value="Chromo/chromo_shadow_dom"/>
</dbReference>
<dbReference type="InterPro" id="IPR056924">
    <property type="entry name" value="SH3_Tf2-1"/>
</dbReference>
<dbReference type="SMART" id="SM00298">
    <property type="entry name" value="CHROMO"/>
    <property type="match status" value="1"/>
</dbReference>
<dbReference type="InterPro" id="IPR012337">
    <property type="entry name" value="RNaseH-like_sf"/>
</dbReference>
<evidence type="ECO:0008006" key="6">
    <source>
        <dbReference type="Google" id="ProtNLM"/>
    </source>
</evidence>
<dbReference type="GO" id="GO:0003676">
    <property type="term" value="F:nucleic acid binding"/>
    <property type="evidence" value="ECO:0007669"/>
    <property type="project" value="InterPro"/>
</dbReference>
<evidence type="ECO:0000313" key="5">
    <source>
        <dbReference type="Proteomes" id="UP000265020"/>
    </source>
</evidence>
<evidence type="ECO:0000259" key="2">
    <source>
        <dbReference type="PROSITE" id="PS50013"/>
    </source>
</evidence>
<dbReference type="OMA" id="MISAWID"/>
<dbReference type="GeneTree" id="ENSGT00940000163772"/>
<dbReference type="InterPro" id="IPR050951">
    <property type="entry name" value="Retrovirus_Pol_polyprotein"/>
</dbReference>
<dbReference type="Ensembl" id="ENSCVAT00000011554.1">
    <property type="protein sequence ID" value="ENSCVAP00000002540.1"/>
    <property type="gene ID" value="ENSCVAG00000003639.1"/>
</dbReference>
<name>A0A3Q2FFW7_CYPVA</name>
<accession>A0A3Q2FFW7</accession>
<dbReference type="Proteomes" id="UP000265020">
    <property type="component" value="Unassembled WGS sequence"/>
</dbReference>
<dbReference type="GO" id="GO:0005634">
    <property type="term" value="C:nucleus"/>
    <property type="evidence" value="ECO:0007669"/>
    <property type="project" value="UniProtKB-SubCell"/>
</dbReference>
<dbReference type="SUPFAM" id="SSF53098">
    <property type="entry name" value="Ribonuclease H-like"/>
    <property type="match status" value="1"/>
</dbReference>
<dbReference type="Gene3D" id="3.30.420.10">
    <property type="entry name" value="Ribonuclease H-like superfamily/Ribonuclease H"/>
    <property type="match status" value="1"/>
</dbReference>
<dbReference type="InterPro" id="IPR001584">
    <property type="entry name" value="Integrase_cat-core"/>
</dbReference>
<keyword evidence="5" id="KW-1185">Reference proteome</keyword>
<dbReference type="FunFam" id="3.30.420.10:FF:000032">
    <property type="entry name" value="Retrovirus-related Pol polyprotein from transposon 297-like Protein"/>
    <property type="match status" value="1"/>
</dbReference>
<evidence type="ECO:0000256" key="1">
    <source>
        <dbReference type="ARBA" id="ARBA00004123"/>
    </source>
</evidence>
<feature type="domain" description="Integrase catalytic" evidence="3">
    <location>
        <begin position="34"/>
        <end position="193"/>
    </location>
</feature>
<dbReference type="SUPFAM" id="SSF54160">
    <property type="entry name" value="Chromo domain-like"/>
    <property type="match status" value="1"/>
</dbReference>
<dbReference type="Pfam" id="PF00665">
    <property type="entry name" value="rve"/>
    <property type="match status" value="1"/>
</dbReference>
<dbReference type="Pfam" id="PF00385">
    <property type="entry name" value="Chromo"/>
    <property type="match status" value="1"/>
</dbReference>
<dbReference type="PANTHER" id="PTHR37984">
    <property type="entry name" value="PROTEIN CBG26694"/>
    <property type="match status" value="1"/>
</dbReference>
<dbReference type="InterPro" id="IPR016197">
    <property type="entry name" value="Chromo-like_dom_sf"/>
</dbReference>
<evidence type="ECO:0000259" key="3">
    <source>
        <dbReference type="PROSITE" id="PS50994"/>
    </source>
</evidence>
<sequence>MVQDTSKFVSSCTVCNRGKSSNQPPSGYLQPLLTPSRPWSHISLDFVTGLPLSQGNAVILTIVDRFSKAAHFVPLPKLPTAAETADLLVLHVVRLHGIPLDVVSDRGPQFTSRVWRAFCQALGATVSLSSGFHPQTNGQTERVNQDLEAALRCIILDKPTSWSQYLPWVEYAHNSLTSSATGMSPFEASMGYQPPLFPSQERELAVPSVQHHLRMCHRAWRKTRAALSRTAERNRRLADRHRHPAPNYQPGQEVWLSTRNLPLKETSKKLTPRFVGPFTIDRIINPVTVRLNLPRTMRIHPSFHVSQVKPVLSSPLSPPVPQPPPPRIVDDAPAYTVRRLLDVRCRGRGFQYLVDWEGYGPEERSWEPRSAILDPQLIRDLHKRTRCHRAPWRRGPVTSAAVTLTPAGHSLISSGPNIRTEPPPACRQIVV</sequence>
<reference evidence="4" key="1">
    <citation type="submission" date="2025-08" db="UniProtKB">
        <authorList>
            <consortium name="Ensembl"/>
        </authorList>
    </citation>
    <scope>IDENTIFICATION</scope>
</reference>
<organism evidence="4 5">
    <name type="scientific">Cyprinodon variegatus</name>
    <name type="common">Sheepshead minnow</name>
    <dbReference type="NCBI Taxonomy" id="28743"/>
    <lineage>
        <taxon>Eukaryota</taxon>
        <taxon>Metazoa</taxon>
        <taxon>Chordata</taxon>
        <taxon>Craniata</taxon>
        <taxon>Vertebrata</taxon>
        <taxon>Euteleostomi</taxon>
        <taxon>Actinopterygii</taxon>
        <taxon>Neopterygii</taxon>
        <taxon>Teleostei</taxon>
        <taxon>Neoteleostei</taxon>
        <taxon>Acanthomorphata</taxon>
        <taxon>Ovalentaria</taxon>
        <taxon>Atherinomorphae</taxon>
        <taxon>Cyprinodontiformes</taxon>
        <taxon>Cyprinodontidae</taxon>
        <taxon>Cyprinodon</taxon>
    </lineage>
</organism>
<protein>
    <recommendedName>
        <fullName evidence="6">Integrase catalytic domain-containing protein</fullName>
    </recommendedName>
</protein>
<proteinExistence type="predicted"/>
<reference evidence="4" key="2">
    <citation type="submission" date="2025-09" db="UniProtKB">
        <authorList>
            <consortium name="Ensembl"/>
        </authorList>
    </citation>
    <scope>IDENTIFICATION</scope>
</reference>
<feature type="domain" description="Chromo" evidence="2">
    <location>
        <begin position="335"/>
        <end position="393"/>
    </location>
</feature>
<dbReference type="PROSITE" id="PS50013">
    <property type="entry name" value="CHROMO_2"/>
    <property type="match status" value="1"/>
</dbReference>
<comment type="subcellular location">
    <subcellularLocation>
        <location evidence="1">Nucleus</location>
    </subcellularLocation>
</comment>
<dbReference type="STRING" id="28743.ENSCVAP00000002540"/>
<dbReference type="Pfam" id="PF24626">
    <property type="entry name" value="SH3_Tf2-1"/>
    <property type="match status" value="1"/>
</dbReference>
<dbReference type="PROSITE" id="PS50994">
    <property type="entry name" value="INTEGRASE"/>
    <property type="match status" value="1"/>
</dbReference>
<dbReference type="InterPro" id="IPR036397">
    <property type="entry name" value="RNaseH_sf"/>
</dbReference>